<sequence>MDPKTKQLKKVAVLLNTGAELSFEDIDYIRATELPVQLEQDKLSIKPQIPLGCDQLWPLIRDDQPSIQIPYGPHLLSRVSPYRTLQIFQPNDVHIGRKCINRKDRWKNCWYLNAQLNTVSSEEPTGSIDEKELWTKYWSLEAAGTEEYRRIYLSRKGCSVYSRRKGIEALPGNSRKKKGWTLGPLTMERDEHRVTNKHIGD</sequence>
<gene>
    <name evidence="1" type="ORF">OESDEN_06754</name>
</gene>
<keyword evidence="2" id="KW-1185">Reference proteome</keyword>
<accession>A0A0B1T7V9</accession>
<dbReference type="EMBL" id="KN550820">
    <property type="protein sequence ID" value="KHJ93339.1"/>
    <property type="molecule type" value="Genomic_DNA"/>
</dbReference>
<dbReference type="Proteomes" id="UP000053660">
    <property type="component" value="Unassembled WGS sequence"/>
</dbReference>
<evidence type="ECO:0000313" key="1">
    <source>
        <dbReference type="EMBL" id="KHJ93339.1"/>
    </source>
</evidence>
<dbReference type="AlphaFoldDB" id="A0A0B1T7V9"/>
<proteinExistence type="predicted"/>
<dbReference type="OrthoDB" id="5861729at2759"/>
<reference evidence="1 2" key="1">
    <citation type="submission" date="2014-03" db="EMBL/GenBank/DDBJ databases">
        <title>Draft genome of the hookworm Oesophagostomum dentatum.</title>
        <authorList>
            <person name="Mitreva M."/>
        </authorList>
    </citation>
    <scope>NUCLEOTIDE SEQUENCE [LARGE SCALE GENOMIC DNA]</scope>
    <source>
        <strain evidence="1 2">OD-Hann</strain>
    </source>
</reference>
<name>A0A0B1T7V9_OESDE</name>
<organism evidence="1 2">
    <name type="scientific">Oesophagostomum dentatum</name>
    <name type="common">Nodular worm</name>
    <dbReference type="NCBI Taxonomy" id="61180"/>
    <lineage>
        <taxon>Eukaryota</taxon>
        <taxon>Metazoa</taxon>
        <taxon>Ecdysozoa</taxon>
        <taxon>Nematoda</taxon>
        <taxon>Chromadorea</taxon>
        <taxon>Rhabditida</taxon>
        <taxon>Rhabditina</taxon>
        <taxon>Rhabditomorpha</taxon>
        <taxon>Strongyloidea</taxon>
        <taxon>Strongylidae</taxon>
        <taxon>Oesophagostomum</taxon>
    </lineage>
</organism>
<evidence type="ECO:0000313" key="2">
    <source>
        <dbReference type="Proteomes" id="UP000053660"/>
    </source>
</evidence>
<protein>
    <submittedName>
        <fullName evidence="1">Uncharacterized protein</fullName>
    </submittedName>
</protein>